<accession>I3CI27</accession>
<name>I3CI27_9GAMM</name>
<organism evidence="1 2">
    <name type="scientific">Beggiatoa alba B18LD</name>
    <dbReference type="NCBI Taxonomy" id="395493"/>
    <lineage>
        <taxon>Bacteria</taxon>
        <taxon>Pseudomonadati</taxon>
        <taxon>Pseudomonadota</taxon>
        <taxon>Gammaproteobacteria</taxon>
        <taxon>Thiotrichales</taxon>
        <taxon>Thiotrichaceae</taxon>
        <taxon>Beggiatoa</taxon>
    </lineage>
</organism>
<dbReference type="Proteomes" id="UP000005744">
    <property type="component" value="Unassembled WGS sequence"/>
</dbReference>
<dbReference type="RefSeq" id="WP_002690314.1">
    <property type="nucleotide sequence ID" value="NZ_JH600070.1"/>
</dbReference>
<reference evidence="1 2" key="1">
    <citation type="submission" date="2011-11" db="EMBL/GenBank/DDBJ databases">
        <title>Improved High-Quality Draft sequence of Beggiatoa alba B18lD.</title>
        <authorList>
            <consortium name="US DOE Joint Genome Institute"/>
            <person name="Lucas S."/>
            <person name="Han J."/>
            <person name="Lapidus A."/>
            <person name="Cheng J.-F."/>
            <person name="Goodwin L."/>
            <person name="Pitluck S."/>
            <person name="Peters L."/>
            <person name="Mikhailova N."/>
            <person name="Held B."/>
            <person name="Detter J.C."/>
            <person name="Han C."/>
            <person name="Tapia R."/>
            <person name="Land M."/>
            <person name="Hauser L."/>
            <person name="Kyrpides N."/>
            <person name="Ivanova N."/>
            <person name="Pagani I."/>
            <person name="Samuel K."/>
            <person name="Teske A."/>
            <person name="Mueller J."/>
            <person name="Woyke T."/>
        </authorList>
    </citation>
    <scope>NUCLEOTIDE SEQUENCE [LARGE SCALE GENOMIC DNA]</scope>
    <source>
        <strain evidence="1 2">B18LD</strain>
    </source>
</reference>
<evidence type="ECO:0000313" key="2">
    <source>
        <dbReference type="Proteomes" id="UP000005744"/>
    </source>
</evidence>
<gene>
    <name evidence="1" type="ORF">BegalDRAFT_2419</name>
</gene>
<sequence>MDEITTLLQEKLHDLEKAWVLETSPAHKFALGKQIEEVKAELVACGGQTAGSERKTQFGNISVGSVTGNVIIQQAGNDIVINRK</sequence>
<dbReference type="AlphaFoldDB" id="I3CI27"/>
<proteinExistence type="predicted"/>
<dbReference type="HOGENOM" id="CLU_2520905_0_0_6"/>
<keyword evidence="2" id="KW-1185">Reference proteome</keyword>
<evidence type="ECO:0000313" key="1">
    <source>
        <dbReference type="EMBL" id="EIJ43270.1"/>
    </source>
</evidence>
<protein>
    <submittedName>
        <fullName evidence="1">Uncharacterized protein</fullName>
    </submittedName>
</protein>
<dbReference type="STRING" id="395493.BegalDRAFT_2419"/>
<dbReference type="EMBL" id="JH600070">
    <property type="protein sequence ID" value="EIJ43270.1"/>
    <property type="molecule type" value="Genomic_DNA"/>
</dbReference>
<dbReference type="OrthoDB" id="9934782at2"/>